<feature type="signal peptide" evidence="6">
    <location>
        <begin position="1"/>
        <end position="19"/>
    </location>
</feature>
<gene>
    <name evidence="7" type="ORF">G7Y89_g13136</name>
</gene>
<keyword evidence="3 5" id="KW-1133">Transmembrane helix</keyword>
<feature type="transmembrane region" description="Helical" evidence="5">
    <location>
        <begin position="665"/>
        <end position="688"/>
    </location>
</feature>
<keyword evidence="6" id="KW-0732">Signal</keyword>
<comment type="caution">
    <text evidence="7">The sequence shown here is derived from an EMBL/GenBank/DDBJ whole genome shotgun (WGS) entry which is preliminary data.</text>
</comment>
<evidence type="ECO:0000256" key="3">
    <source>
        <dbReference type="ARBA" id="ARBA00022989"/>
    </source>
</evidence>
<name>A0A8H4VWC2_9HELO</name>
<feature type="transmembrane region" description="Helical" evidence="5">
    <location>
        <begin position="496"/>
        <end position="513"/>
    </location>
</feature>
<feature type="transmembrane region" description="Helical" evidence="5">
    <location>
        <begin position="708"/>
        <end position="729"/>
    </location>
</feature>
<evidence type="ECO:0000256" key="2">
    <source>
        <dbReference type="ARBA" id="ARBA00022692"/>
    </source>
</evidence>
<proteinExistence type="predicted"/>
<dbReference type="GO" id="GO:0005886">
    <property type="term" value="C:plasma membrane"/>
    <property type="evidence" value="ECO:0007669"/>
    <property type="project" value="TreeGrafter"/>
</dbReference>
<comment type="subcellular location">
    <subcellularLocation>
        <location evidence="1">Membrane</location>
        <topology evidence="1">Multi-pass membrane protein</topology>
    </subcellularLocation>
</comment>
<feature type="transmembrane region" description="Helical" evidence="5">
    <location>
        <begin position="741"/>
        <end position="762"/>
    </location>
</feature>
<dbReference type="AlphaFoldDB" id="A0A8H4VWC2"/>
<dbReference type="PANTHER" id="PTHR23501">
    <property type="entry name" value="MAJOR FACILITATOR SUPERFAMILY"/>
    <property type="match status" value="1"/>
</dbReference>
<evidence type="ECO:0000256" key="6">
    <source>
        <dbReference type="SAM" id="SignalP"/>
    </source>
</evidence>
<dbReference type="InterPro" id="IPR011701">
    <property type="entry name" value="MFS"/>
</dbReference>
<evidence type="ECO:0000256" key="4">
    <source>
        <dbReference type="ARBA" id="ARBA00023136"/>
    </source>
</evidence>
<evidence type="ECO:0008006" key="9">
    <source>
        <dbReference type="Google" id="ProtNLM"/>
    </source>
</evidence>
<protein>
    <recommendedName>
        <fullName evidence="9">Major facilitator superfamily (MFS) profile domain-containing protein</fullName>
    </recommendedName>
</protein>
<keyword evidence="2 5" id="KW-0812">Transmembrane</keyword>
<feature type="transmembrane region" description="Helical" evidence="5">
    <location>
        <begin position="564"/>
        <end position="585"/>
    </location>
</feature>
<dbReference type="Gene3D" id="1.20.1250.20">
    <property type="entry name" value="MFS general substrate transporter like domains"/>
    <property type="match status" value="1"/>
</dbReference>
<feature type="transmembrane region" description="Helical" evidence="5">
    <location>
        <begin position="803"/>
        <end position="830"/>
    </location>
</feature>
<feature type="transmembrane region" description="Helical" evidence="5">
    <location>
        <begin position="591"/>
        <end position="609"/>
    </location>
</feature>
<feature type="transmembrane region" description="Helical" evidence="5">
    <location>
        <begin position="462"/>
        <end position="484"/>
    </location>
</feature>
<reference evidence="7 8" key="1">
    <citation type="submission" date="2020-03" db="EMBL/GenBank/DDBJ databases">
        <title>Draft Genome Sequence of Cudoniella acicularis.</title>
        <authorList>
            <person name="Buettner E."/>
            <person name="Kellner H."/>
        </authorList>
    </citation>
    <scope>NUCLEOTIDE SEQUENCE [LARGE SCALE GENOMIC DNA]</scope>
    <source>
        <strain evidence="7 8">DSM 108380</strain>
    </source>
</reference>
<accession>A0A8H4VWC2</accession>
<feature type="transmembrane region" description="Helical" evidence="5">
    <location>
        <begin position="769"/>
        <end position="788"/>
    </location>
</feature>
<evidence type="ECO:0000256" key="1">
    <source>
        <dbReference type="ARBA" id="ARBA00004141"/>
    </source>
</evidence>
<feature type="transmembrane region" description="Helical" evidence="5">
    <location>
        <begin position="884"/>
        <end position="902"/>
    </location>
</feature>
<dbReference type="SUPFAM" id="SSF103473">
    <property type="entry name" value="MFS general substrate transporter"/>
    <property type="match status" value="2"/>
</dbReference>
<dbReference type="InterPro" id="IPR036259">
    <property type="entry name" value="MFS_trans_sf"/>
</dbReference>
<evidence type="ECO:0000256" key="5">
    <source>
        <dbReference type="SAM" id="Phobius"/>
    </source>
</evidence>
<feature type="chain" id="PRO_5033986051" description="Major facilitator superfamily (MFS) profile domain-containing protein" evidence="6">
    <location>
        <begin position="20"/>
        <end position="918"/>
    </location>
</feature>
<sequence>MLFFFLFLFLLAINAAVLSRAPTDCEDEFEEIEMSVFNDGPSVTGDAGIGAEFETPLFNFQNSACNLDDTFAAKQLGAGKLNPEYILDGTSIKVGDRSAAAAGAAATNDFMGWTPWTENPPNQITILDFPQCNPWTITGLTPITDKGNMLWAPQVTAPMPLEALYSLMQENLKETETGRNILDGETSHSTGQNIQLVTQDYFRSPSLGIPAISVSDDMLGFCALVLSYAKAANREQTPDVSPKHWLTFMPRTEFNTIYTQVSLKFMSPLFDMFNTLACYKTDSNLYVTPEAMRPQIERGHRRFRFLVIYPKRKDGGVELVFGTLPEELKMLRTDEKFTESRPGQSIDLFNLPRLFTNAQRLFSPLSLSSATLCLLHSSWADDNLKACAPLEKPTSIADNHHQTMAAEPKVNSQDMKKLTAHDTVQDSDKDLDHLNGTPSDDDFIDPNFQPGVQDIEAVTISWSMVSLVIAYVMIWFVYFVQGLHRQGSRYLRRPQGYLLCIVLTTIGLIMSATCNNVEAYAASQVFYTVGINGIGYSLSVFVADTSSLRHRGLMQAACDSPYLITSWLAGPISTAFLNGAGWRWAFGMESILVPVVTLPLFGLFTYHFFKAKKQGIVPKHVSGRTLWESLAYNTREFDVIGLLLISAGVAFFLLPFNLYTVEAEGWNSALIICFLVFGIVLLIAFTIWERFFAKVSFIPWRLLRDRTVLGACLLSCILFLSASCWSSYFGSYLQVVNDLSVTHASYVVQINTVGSIFFYIYFRQPNQNVGYIVMCQIFISFATGVVMVTDEIAIMAAAAEQQYFAISIAVLGLFGSIGSAIGLTISAAIWQNTLPTKLALYLPPEQLANLTMIYEDLPTQLSFPVGSATRLAIQLAYRDAQQNMLIAATAAWAIGFLAVFMWRDINVIGIKQTKGHVV</sequence>
<feature type="transmembrane region" description="Helical" evidence="5">
    <location>
        <begin position="525"/>
        <end position="543"/>
    </location>
</feature>
<dbReference type="Pfam" id="PF07690">
    <property type="entry name" value="MFS_1"/>
    <property type="match status" value="1"/>
</dbReference>
<evidence type="ECO:0000313" key="7">
    <source>
        <dbReference type="EMBL" id="KAF4625033.1"/>
    </source>
</evidence>
<feature type="transmembrane region" description="Helical" evidence="5">
    <location>
        <begin position="639"/>
        <end position="659"/>
    </location>
</feature>
<dbReference type="EMBL" id="JAAMPI010001482">
    <property type="protein sequence ID" value="KAF4625033.1"/>
    <property type="molecule type" value="Genomic_DNA"/>
</dbReference>
<evidence type="ECO:0000313" key="8">
    <source>
        <dbReference type="Proteomes" id="UP000566819"/>
    </source>
</evidence>
<dbReference type="GO" id="GO:0022857">
    <property type="term" value="F:transmembrane transporter activity"/>
    <property type="evidence" value="ECO:0007669"/>
    <property type="project" value="InterPro"/>
</dbReference>
<dbReference type="PANTHER" id="PTHR23501:SF3">
    <property type="entry name" value="MAJOR FACILITATOR SUPERFAMILY (MFS) PROFILE DOMAIN-CONTAINING PROTEIN"/>
    <property type="match status" value="1"/>
</dbReference>
<dbReference type="Proteomes" id="UP000566819">
    <property type="component" value="Unassembled WGS sequence"/>
</dbReference>
<dbReference type="OrthoDB" id="4078873at2759"/>
<organism evidence="7 8">
    <name type="scientific">Cudoniella acicularis</name>
    <dbReference type="NCBI Taxonomy" id="354080"/>
    <lineage>
        <taxon>Eukaryota</taxon>
        <taxon>Fungi</taxon>
        <taxon>Dikarya</taxon>
        <taxon>Ascomycota</taxon>
        <taxon>Pezizomycotina</taxon>
        <taxon>Leotiomycetes</taxon>
        <taxon>Helotiales</taxon>
        <taxon>Tricladiaceae</taxon>
        <taxon>Cudoniella</taxon>
    </lineage>
</organism>
<keyword evidence="4 5" id="KW-0472">Membrane</keyword>
<keyword evidence="8" id="KW-1185">Reference proteome</keyword>